<evidence type="ECO:0000313" key="2">
    <source>
        <dbReference type="Proteomes" id="UP000035930"/>
    </source>
</evidence>
<dbReference type="EMBL" id="CP011923">
    <property type="protein sequence ID" value="AKN88594.1"/>
    <property type="molecule type" value="Genomic_DNA"/>
</dbReference>
<evidence type="ECO:0000313" key="1">
    <source>
        <dbReference type="EMBL" id="AKN88594.1"/>
    </source>
</evidence>
<accession>A0ABM5U5Q4</accession>
<reference evidence="1" key="1">
    <citation type="submission" date="2017-08" db="EMBL/GenBank/DDBJ databases">
        <title>Complete Genome Sequence of Francisella noatunensis subsp. orientalis strain FNO190.</title>
        <authorList>
            <person name="Pereira F.L."/>
            <person name="Goncalves L.A."/>
            <person name="Guilherme T.C."/>
            <person name="Soares S.C."/>
            <person name="Dorella F.A."/>
            <person name="Carvalho A.F."/>
            <person name="Leibowitz M.P."/>
            <person name="Leal C.A.G."/>
            <person name="Azevedo V.A.C."/>
            <person name="Figueiredo H.C.P."/>
        </authorList>
    </citation>
    <scope>NUCLEOTIDE SEQUENCE</scope>
    <source>
        <strain evidence="1">FNO190</strain>
    </source>
</reference>
<organism evidence="1 2">
    <name type="scientific">Francisella orientalis</name>
    <dbReference type="NCBI Taxonomy" id="299583"/>
    <lineage>
        <taxon>Bacteria</taxon>
        <taxon>Pseudomonadati</taxon>
        <taxon>Pseudomonadota</taxon>
        <taxon>Gammaproteobacteria</taxon>
        <taxon>Thiotrichales</taxon>
        <taxon>Francisellaceae</taxon>
        <taxon>Francisella</taxon>
    </lineage>
</organism>
<proteinExistence type="predicted"/>
<sequence>MVSSIYSFNFLPTISYLQPIAYYSSS</sequence>
<keyword evidence="2" id="KW-1185">Reference proteome</keyword>
<gene>
    <name evidence="1" type="ORF">FNO190_0836</name>
</gene>
<name>A0ABM5U5Q4_9GAMM</name>
<protein>
    <submittedName>
        <fullName evidence="1">Uncharacterized protein</fullName>
    </submittedName>
</protein>
<dbReference type="Proteomes" id="UP000035930">
    <property type="component" value="Chromosome"/>
</dbReference>